<dbReference type="KEGG" id="slw:BRW62_04500"/>
<evidence type="ECO:0008006" key="4">
    <source>
        <dbReference type="Google" id="ProtNLM"/>
    </source>
</evidence>
<proteinExistence type="predicted"/>
<accession>A0A2D2Q4Z6</accession>
<reference evidence="2 3" key="1">
    <citation type="submission" date="2016-11" db="EMBL/GenBank/DDBJ databases">
        <title>Complete genome sequence of thermophilic cyanobacteria strain Synechococcus sp. PCC6715.</title>
        <authorList>
            <person name="Tang J."/>
            <person name="Daroch M."/>
            <person name="Liang Y."/>
            <person name="Jiang D."/>
            <person name="Shah M."/>
        </authorList>
    </citation>
    <scope>NUCLEOTIDE SEQUENCE [LARGE SCALE GENOMIC DNA]</scope>
    <source>
        <strain evidence="2 3">PCC 6715</strain>
    </source>
</reference>
<dbReference type="EMBL" id="CP018092">
    <property type="protein sequence ID" value="ATS19509.1"/>
    <property type="molecule type" value="Genomic_DNA"/>
</dbReference>
<dbReference type="Pfam" id="PF11237">
    <property type="entry name" value="DUF3038"/>
    <property type="match status" value="1"/>
</dbReference>
<evidence type="ECO:0000313" key="3">
    <source>
        <dbReference type="Proteomes" id="UP000231057"/>
    </source>
</evidence>
<organism evidence="2 3">
    <name type="scientific">Parathermosynechococcus lividus PCC 6715</name>
    <dbReference type="NCBI Taxonomy" id="1917166"/>
    <lineage>
        <taxon>Bacteria</taxon>
        <taxon>Bacillati</taxon>
        <taxon>Cyanobacteriota</taxon>
        <taxon>Cyanophyceae</taxon>
        <taxon>Acaryochloridales</taxon>
        <taxon>Thermosynechococcaceae</taxon>
        <taxon>Parathermosynechococcus</taxon>
    </lineage>
</organism>
<dbReference type="AlphaFoldDB" id="A0A2D2Q4Z6"/>
<name>A0A2D2Q4Z6_PARLV</name>
<dbReference type="OrthoDB" id="484027at2"/>
<gene>
    <name evidence="2" type="ORF">BRW62_04500</name>
</gene>
<evidence type="ECO:0000256" key="1">
    <source>
        <dbReference type="SAM" id="MobiDB-lite"/>
    </source>
</evidence>
<sequence length="201" mass="22543">MATSLPIKAQIDLILLSLEALAHIGSGEVLALAGAMGFEAYLPDRVGLWRLRQSSPLRRGRSGRRKLDIDEARALALVCSRLAQRHQQTIRTAVEHWQQQVEQQHPPYHDPLLGDYLDRFTSLYAERMASPSLNGEELTQLGLDLLVDLLFYSTPQGSRRLWMALLERTAPPEEPPLELLEPEPTPQPTADLPTLFPHSDA</sequence>
<dbReference type="InterPro" id="IPR021399">
    <property type="entry name" value="DUF3038"/>
</dbReference>
<feature type="region of interest" description="Disordered" evidence="1">
    <location>
        <begin position="173"/>
        <end position="201"/>
    </location>
</feature>
<dbReference type="Proteomes" id="UP000231057">
    <property type="component" value="Chromosome"/>
</dbReference>
<protein>
    <recommendedName>
        <fullName evidence="4">DUF3038 domain-containing protein</fullName>
    </recommendedName>
</protein>
<reference evidence="3" key="2">
    <citation type="journal article" date="2022" name="Front. Microbiol.">
        <title>Comparative Genomic Analysis Revealed Distinct Molecular Components and Organization of CO2-Concentrating Mechanism in Thermophilic Cyanobacteria.</title>
        <authorList>
            <person name="Tang J."/>
            <person name="Zhou H."/>
            <person name="Yao D."/>
            <person name="Riaz S."/>
            <person name="You D."/>
            <person name="Klepacz-Smolka A."/>
            <person name="Daroch M."/>
        </authorList>
    </citation>
    <scope>NUCLEOTIDE SEQUENCE [LARGE SCALE GENOMIC DNA]</scope>
    <source>
        <strain evidence="3">PCC 6715</strain>
    </source>
</reference>
<keyword evidence="3" id="KW-1185">Reference proteome</keyword>
<evidence type="ECO:0000313" key="2">
    <source>
        <dbReference type="EMBL" id="ATS19509.1"/>
    </source>
</evidence>